<dbReference type="RefSeq" id="WP_072489694.1">
    <property type="nucleotide sequence ID" value="NZ_FPJO01000060.1"/>
</dbReference>
<name>A0A1K2FBD8_STRAR</name>
<feature type="coiled-coil region" evidence="1">
    <location>
        <begin position="144"/>
        <end position="171"/>
    </location>
</feature>
<accession>A0A1K2FBD8</accession>
<dbReference type="EMBL" id="FPJO01000060">
    <property type="protein sequence ID" value="SFY45097.1"/>
    <property type="molecule type" value="Genomic_DNA"/>
</dbReference>
<dbReference type="OrthoDB" id="5146336at2"/>
<protein>
    <recommendedName>
        <fullName evidence="4">Replication protein</fullName>
    </recommendedName>
</protein>
<evidence type="ECO:0000313" key="3">
    <source>
        <dbReference type="Proteomes" id="UP000181909"/>
    </source>
</evidence>
<sequence length="600" mass="65773">MAKAVAAATEDDPEAIRRKTAAARKAARYGQRRTLWRISGDPKCRGCGRNLMDPENGALCVQTSEGYSLILGVQKCARIWLCPVCSRKIRQKRTEEIDSGLVDWIERGGTAFLVSLTARHDFRDRLADLMDALQGSRKGSDAQVRKARKNRAEADAAYERAEEEADRIVQAARRDAPAGVKKRAMAAAREEVAPMLTAARRALAKAQDGVSTTTRRAGAYQRLITGGQWAGDPRKSSEAAVIGLRGRIGYVGMIRATEVTVGDTNLWHPHIHVIVLVGGSFATDLDGHQVLGDVFTPDEEDLAAWEKHWRKVWTGHLQKTNPKYRPSDTCSIPDCKCDGKGHGVDFKRLETAYDAKKAAKYVAKTQDGKSPAYELAAGDLKTGRDGNMSPFEVLGRIGDLMGGVDPDDVPGHGSLQWCIDIWHEYEKAVAGRRAIEWTRGLRQLLGITGGDTEEDDIDALFDGEDAAEFRAGVRVTDDGWAAMARKGLDFEATQAAEGTDGDSAAIRDRMVSVATDAGATPEVAAGWVEPLNPVQVGEVWDAIKETSVRRSAEAAARRRRERDRETLPDRLRLALLVLVLDVHSGRDGWTWAWSRAEGRN</sequence>
<reference evidence="2 3" key="1">
    <citation type="submission" date="2016-11" db="EMBL/GenBank/DDBJ databases">
        <authorList>
            <person name="Jaros S."/>
            <person name="Januszkiewicz K."/>
            <person name="Wedrychowicz H."/>
        </authorList>
    </citation>
    <scope>NUCLEOTIDE SEQUENCE [LARGE SCALE GENOMIC DNA]</scope>
    <source>
        <strain evidence="2 3">OK807</strain>
    </source>
</reference>
<evidence type="ECO:0000256" key="1">
    <source>
        <dbReference type="SAM" id="Coils"/>
    </source>
</evidence>
<organism evidence="2 3">
    <name type="scientific">Streptomyces atratus</name>
    <dbReference type="NCBI Taxonomy" id="1893"/>
    <lineage>
        <taxon>Bacteria</taxon>
        <taxon>Bacillati</taxon>
        <taxon>Actinomycetota</taxon>
        <taxon>Actinomycetes</taxon>
        <taxon>Kitasatosporales</taxon>
        <taxon>Streptomycetaceae</taxon>
        <taxon>Streptomyces</taxon>
    </lineage>
</organism>
<dbReference type="Proteomes" id="UP000181909">
    <property type="component" value="Unassembled WGS sequence"/>
</dbReference>
<evidence type="ECO:0008006" key="4">
    <source>
        <dbReference type="Google" id="ProtNLM"/>
    </source>
</evidence>
<keyword evidence="1" id="KW-0175">Coiled coil</keyword>
<gene>
    <name evidence="2" type="ORF">SAMN02787144_10607</name>
</gene>
<proteinExistence type="predicted"/>
<evidence type="ECO:0000313" key="2">
    <source>
        <dbReference type="EMBL" id="SFY45097.1"/>
    </source>
</evidence>
<dbReference type="AlphaFoldDB" id="A0A1K2FBD8"/>